<comment type="caution">
    <text evidence="1">The sequence shown here is derived from an EMBL/GenBank/DDBJ whole genome shotgun (WGS) entry which is preliminary data.</text>
</comment>
<evidence type="ECO:0000313" key="1">
    <source>
        <dbReference type="EMBL" id="ELZ26512.1"/>
    </source>
</evidence>
<name>M0CVT2_9EURY</name>
<protein>
    <submittedName>
        <fullName evidence="1">Uncharacterized protein</fullName>
    </submittedName>
</protein>
<dbReference type="AlphaFoldDB" id="M0CVT2"/>
<dbReference type="Proteomes" id="UP000011626">
    <property type="component" value="Unassembled WGS sequence"/>
</dbReference>
<sequence length="126" mass="14641">MVPISREEVDTTAQRLYEELEEIQKDLEPEHPSASARVAASHTLLLRVEHGDPWPRYVTARLEAAERTLERALDDLIEDGMKDRFRDVEAVRGGVEDLCATVDEIERGDIDDDDRWQWRDEYCSQE</sequence>
<keyword evidence="2" id="KW-1185">Reference proteome</keyword>
<dbReference type="EMBL" id="AOIU01000020">
    <property type="protein sequence ID" value="ELZ26512.1"/>
    <property type="molecule type" value="Genomic_DNA"/>
</dbReference>
<organism evidence="1 2">
    <name type="scientific">Halosimplex carlsbadense 2-9-1</name>
    <dbReference type="NCBI Taxonomy" id="797114"/>
    <lineage>
        <taxon>Archaea</taxon>
        <taxon>Methanobacteriati</taxon>
        <taxon>Methanobacteriota</taxon>
        <taxon>Stenosarchaea group</taxon>
        <taxon>Halobacteria</taxon>
        <taxon>Halobacteriales</taxon>
        <taxon>Haloarculaceae</taxon>
        <taxon>Halosimplex</taxon>
    </lineage>
</organism>
<accession>M0CVT2</accession>
<proteinExistence type="predicted"/>
<dbReference type="STRING" id="797114.C475_08802"/>
<gene>
    <name evidence="1" type="ORF">C475_08802</name>
</gene>
<reference evidence="1 2" key="1">
    <citation type="journal article" date="2014" name="PLoS Genet.">
        <title>Phylogenetically driven sequencing of extremely halophilic archaea reveals strategies for static and dynamic osmo-response.</title>
        <authorList>
            <person name="Becker E.A."/>
            <person name="Seitzer P.M."/>
            <person name="Tritt A."/>
            <person name="Larsen D."/>
            <person name="Krusor M."/>
            <person name="Yao A.I."/>
            <person name="Wu D."/>
            <person name="Madern D."/>
            <person name="Eisen J.A."/>
            <person name="Darling A.E."/>
            <person name="Facciotti M.T."/>
        </authorList>
    </citation>
    <scope>NUCLEOTIDE SEQUENCE [LARGE SCALE GENOMIC DNA]</scope>
    <source>
        <strain evidence="1 2">2-9-1</strain>
    </source>
</reference>
<evidence type="ECO:0000313" key="2">
    <source>
        <dbReference type="Proteomes" id="UP000011626"/>
    </source>
</evidence>